<dbReference type="OrthoDB" id="529208at2"/>
<dbReference type="SUPFAM" id="SSF53335">
    <property type="entry name" value="S-adenosyl-L-methionine-dependent methyltransferases"/>
    <property type="match status" value="1"/>
</dbReference>
<evidence type="ECO:0000256" key="1">
    <source>
        <dbReference type="ARBA" id="ARBA00022679"/>
    </source>
</evidence>
<dbReference type="Proteomes" id="UP000215767">
    <property type="component" value="Unassembled WGS sequence"/>
</dbReference>
<organism evidence="3 4">
    <name type="scientific">Bordetella genomosp. 11</name>
    <dbReference type="NCBI Taxonomy" id="1416808"/>
    <lineage>
        <taxon>Bacteria</taxon>
        <taxon>Pseudomonadati</taxon>
        <taxon>Pseudomonadota</taxon>
        <taxon>Betaproteobacteria</taxon>
        <taxon>Burkholderiales</taxon>
        <taxon>Alcaligenaceae</taxon>
        <taxon>Bordetella</taxon>
    </lineage>
</organism>
<evidence type="ECO:0000313" key="4">
    <source>
        <dbReference type="Proteomes" id="UP000215767"/>
    </source>
</evidence>
<dbReference type="InterPro" id="IPR029063">
    <property type="entry name" value="SAM-dependent_MTases_sf"/>
</dbReference>
<dbReference type="PANTHER" id="PTHR43861">
    <property type="entry name" value="TRANS-ACONITATE 2-METHYLTRANSFERASE-RELATED"/>
    <property type="match status" value="1"/>
</dbReference>
<dbReference type="Gene3D" id="3.40.50.150">
    <property type="entry name" value="Vaccinia Virus protein VP39"/>
    <property type="match status" value="1"/>
</dbReference>
<accession>A0A261UM58</accession>
<proteinExistence type="predicted"/>
<comment type="caution">
    <text evidence="3">The sequence shown here is derived from an EMBL/GenBank/DDBJ whole genome shotgun (WGS) entry which is preliminary data.</text>
</comment>
<protein>
    <recommendedName>
        <fullName evidence="2">Methyltransferase domain-containing protein</fullName>
    </recommendedName>
</protein>
<keyword evidence="4" id="KW-1185">Reference proteome</keyword>
<dbReference type="RefSeq" id="WP_094844240.1">
    <property type="nucleotide sequence ID" value="NZ_NEVS01000004.1"/>
</dbReference>
<name>A0A261UM58_9BORD</name>
<dbReference type="AlphaFoldDB" id="A0A261UM58"/>
<sequence>MDRNAVYIALAEVAHDRETLYRKLRSLPTDVVADVLFHIPPEYSELRAALPAMASEETQIQWTGASGYPLLFQTCAIARAMENGLYRFANKRLDGARVLDFGCGWGRLIRLMYRFTDPSEIYGCDPWDKSLELCKQAGLRANLAQSDYLPSALPFEDGNFDFIYAFSVFTHLSERAASAAMAACRKSIKSDGIMMVTIRPLSYWEYHHANINPIDVSRLHADHHEKGIAFRPHKRESVDGDITYGDTSISLDYIQRNWTEWEVIGQDVLLQDAYQTMVFLRPK</sequence>
<dbReference type="EMBL" id="NEVS01000004">
    <property type="protein sequence ID" value="OZI62966.1"/>
    <property type="molecule type" value="Genomic_DNA"/>
</dbReference>
<gene>
    <name evidence="3" type="ORF">CAL28_28030</name>
</gene>
<keyword evidence="1" id="KW-0808">Transferase</keyword>
<dbReference type="CDD" id="cd02440">
    <property type="entry name" value="AdoMet_MTases"/>
    <property type="match status" value="1"/>
</dbReference>
<dbReference type="InterPro" id="IPR041698">
    <property type="entry name" value="Methyltransf_25"/>
</dbReference>
<dbReference type="Pfam" id="PF13649">
    <property type="entry name" value="Methyltransf_25"/>
    <property type="match status" value="1"/>
</dbReference>
<reference evidence="4" key="1">
    <citation type="submission" date="2017-05" db="EMBL/GenBank/DDBJ databases">
        <title>Complete and WGS of Bordetella genogroups.</title>
        <authorList>
            <person name="Spilker T."/>
            <person name="Lipuma J."/>
        </authorList>
    </citation>
    <scope>NUCLEOTIDE SEQUENCE [LARGE SCALE GENOMIC DNA]</scope>
    <source>
        <strain evidence="4">AU8856</strain>
    </source>
</reference>
<evidence type="ECO:0000259" key="2">
    <source>
        <dbReference type="Pfam" id="PF13649"/>
    </source>
</evidence>
<dbReference type="GO" id="GO:0016740">
    <property type="term" value="F:transferase activity"/>
    <property type="evidence" value="ECO:0007669"/>
    <property type="project" value="UniProtKB-KW"/>
</dbReference>
<evidence type="ECO:0000313" key="3">
    <source>
        <dbReference type="EMBL" id="OZI62966.1"/>
    </source>
</evidence>
<feature type="domain" description="Methyltransferase" evidence="2">
    <location>
        <begin position="98"/>
        <end position="192"/>
    </location>
</feature>